<dbReference type="GO" id="GO:0005737">
    <property type="term" value="C:cytoplasm"/>
    <property type="evidence" value="ECO:0007669"/>
    <property type="project" value="UniProtKB-SubCell"/>
</dbReference>
<organism evidence="8 9">
    <name type="scientific">Victivallis lenta</name>
    <dbReference type="NCBI Taxonomy" id="2606640"/>
    <lineage>
        <taxon>Bacteria</taxon>
        <taxon>Pseudomonadati</taxon>
        <taxon>Lentisphaerota</taxon>
        <taxon>Lentisphaeria</taxon>
        <taxon>Victivallales</taxon>
        <taxon>Victivallaceae</taxon>
        <taxon>Victivallis</taxon>
    </lineage>
</organism>
<comment type="similarity">
    <text evidence="6">Belongs to the RecF family.</text>
</comment>
<comment type="subcellular location">
    <subcellularLocation>
        <location evidence="6">Cytoplasm</location>
    </subcellularLocation>
</comment>
<evidence type="ECO:0000313" key="8">
    <source>
        <dbReference type="EMBL" id="MST96307.1"/>
    </source>
</evidence>
<protein>
    <recommendedName>
        <fullName evidence="6">DNA replication and repair protein RecF</fullName>
    </recommendedName>
</protein>
<dbReference type="GO" id="GO:0003697">
    <property type="term" value="F:single-stranded DNA binding"/>
    <property type="evidence" value="ECO:0007669"/>
    <property type="project" value="UniProtKB-UniRule"/>
</dbReference>
<keyword evidence="6" id="KW-0227">DNA damage</keyword>
<feature type="binding site" evidence="6">
    <location>
        <begin position="57"/>
        <end position="64"/>
    </location>
    <ligand>
        <name>ATP</name>
        <dbReference type="ChEBI" id="CHEBI:30616"/>
    </ligand>
</feature>
<dbReference type="SUPFAM" id="SSF52540">
    <property type="entry name" value="P-loop containing nucleoside triphosphate hydrolases"/>
    <property type="match status" value="1"/>
</dbReference>
<keyword evidence="4 6" id="KW-0067">ATP-binding</keyword>
<dbReference type="GO" id="GO:0000731">
    <property type="term" value="P:DNA synthesis involved in DNA repair"/>
    <property type="evidence" value="ECO:0007669"/>
    <property type="project" value="TreeGrafter"/>
</dbReference>
<evidence type="ECO:0000256" key="2">
    <source>
        <dbReference type="ARBA" id="ARBA00022705"/>
    </source>
</evidence>
<evidence type="ECO:0000256" key="3">
    <source>
        <dbReference type="ARBA" id="ARBA00022741"/>
    </source>
</evidence>
<dbReference type="Proteomes" id="UP000435649">
    <property type="component" value="Unassembled WGS sequence"/>
</dbReference>
<dbReference type="PANTHER" id="PTHR32182:SF0">
    <property type="entry name" value="DNA REPLICATION AND REPAIR PROTEIN RECF"/>
    <property type="match status" value="1"/>
</dbReference>
<dbReference type="InterPro" id="IPR003395">
    <property type="entry name" value="RecF/RecN/SMC_N"/>
</dbReference>
<gene>
    <name evidence="6 8" type="primary">recF</name>
    <name evidence="8" type="ORF">FYJ85_04495</name>
</gene>
<dbReference type="EMBL" id="VUNS01000003">
    <property type="protein sequence ID" value="MST96307.1"/>
    <property type="molecule type" value="Genomic_DNA"/>
</dbReference>
<dbReference type="GO" id="GO:0009432">
    <property type="term" value="P:SOS response"/>
    <property type="evidence" value="ECO:0007669"/>
    <property type="project" value="UniProtKB-UniRule"/>
</dbReference>
<dbReference type="NCBIfam" id="TIGR00611">
    <property type="entry name" value="recf"/>
    <property type="match status" value="1"/>
</dbReference>
<dbReference type="InterPro" id="IPR042174">
    <property type="entry name" value="RecF_2"/>
</dbReference>
<sequence>MRWRSRPTKGSSTSSCRFAKNKCGAAVFLLEQLNLADFRNCESGEFHFSGEKVVFTGPNGTGKTNLLESIYFLSILRSFRSASGRELTRIGSRGFELSARVHSRGYPETLKVIQHGNRRETLIGSSRIRRSSEFIREFRAVVFVPEDRNIAGGSSSFRRRFFDMLISTLDSTYLTRLADYSRALAQRNRALKPPVNRSIVAAFEPELAANAPSIAALRRQYAGSVEQELNALLKQRGGGEFRILYRFDYPESESEYLALLEKNRERELLRACTGIGPQLDEFEFYLDGRQLRHYGSTGQIRMISLLLKLAEFNLVRRSASEKVAVLVDDVTGELDEANKNRFFDAISGADQQFFTFTEFPALPYFRDAEEIPLAGRLGKR</sequence>
<evidence type="ECO:0000259" key="7">
    <source>
        <dbReference type="SMART" id="SM00382"/>
    </source>
</evidence>
<comment type="function">
    <text evidence="6">The RecF protein is involved in DNA metabolism; it is required for DNA replication and normal SOS inducibility. RecF binds preferentially to single-stranded, linear DNA. It also seems to bind ATP.</text>
</comment>
<dbReference type="InterPro" id="IPR003593">
    <property type="entry name" value="AAA+_ATPase"/>
</dbReference>
<dbReference type="GO" id="GO:0005524">
    <property type="term" value="F:ATP binding"/>
    <property type="evidence" value="ECO:0007669"/>
    <property type="project" value="UniProtKB-UniRule"/>
</dbReference>
<keyword evidence="1 6" id="KW-0963">Cytoplasm</keyword>
<dbReference type="InterPro" id="IPR027417">
    <property type="entry name" value="P-loop_NTPase"/>
</dbReference>
<dbReference type="Gene3D" id="1.20.1050.90">
    <property type="entry name" value="RecF/RecN/SMC, N-terminal domain"/>
    <property type="match status" value="1"/>
</dbReference>
<keyword evidence="3 6" id="KW-0547">Nucleotide-binding</keyword>
<keyword evidence="6" id="KW-0234">DNA repair</keyword>
<keyword evidence="2 6" id="KW-0235">DNA replication</keyword>
<accession>A0A844FYG2</accession>
<evidence type="ECO:0000313" key="9">
    <source>
        <dbReference type="Proteomes" id="UP000435649"/>
    </source>
</evidence>
<reference evidence="8 9" key="1">
    <citation type="submission" date="2019-08" db="EMBL/GenBank/DDBJ databases">
        <title>In-depth cultivation of the pig gut microbiome towards novel bacterial diversity and tailored functional studies.</title>
        <authorList>
            <person name="Wylensek D."/>
            <person name="Hitch T.C.A."/>
            <person name="Clavel T."/>
        </authorList>
    </citation>
    <scope>NUCLEOTIDE SEQUENCE [LARGE SCALE GENOMIC DNA]</scope>
    <source>
        <strain evidence="8 9">BBE-744-WT-12</strain>
    </source>
</reference>
<proteinExistence type="inferred from homology"/>
<keyword evidence="6" id="KW-0742">SOS response</keyword>
<dbReference type="InterPro" id="IPR001238">
    <property type="entry name" value="DNA-binding_RecF"/>
</dbReference>
<dbReference type="SMART" id="SM00382">
    <property type="entry name" value="AAA"/>
    <property type="match status" value="1"/>
</dbReference>
<keyword evidence="9" id="KW-1185">Reference proteome</keyword>
<dbReference type="Gene3D" id="3.40.50.300">
    <property type="entry name" value="P-loop containing nucleotide triphosphate hydrolases"/>
    <property type="match status" value="1"/>
</dbReference>
<evidence type="ECO:0000256" key="6">
    <source>
        <dbReference type="HAMAP-Rule" id="MF_00365"/>
    </source>
</evidence>
<dbReference type="GO" id="GO:0006302">
    <property type="term" value="P:double-strand break repair"/>
    <property type="evidence" value="ECO:0007669"/>
    <property type="project" value="TreeGrafter"/>
</dbReference>
<dbReference type="HAMAP" id="MF_00365">
    <property type="entry name" value="RecF"/>
    <property type="match status" value="1"/>
</dbReference>
<comment type="caution">
    <text evidence="8">The sequence shown here is derived from an EMBL/GenBank/DDBJ whole genome shotgun (WGS) entry which is preliminary data.</text>
</comment>
<keyword evidence="5 6" id="KW-0238">DNA-binding</keyword>
<name>A0A844FYG2_9BACT</name>
<dbReference type="PANTHER" id="PTHR32182">
    <property type="entry name" value="DNA REPLICATION AND REPAIR PROTEIN RECF"/>
    <property type="match status" value="1"/>
</dbReference>
<evidence type="ECO:0000256" key="5">
    <source>
        <dbReference type="ARBA" id="ARBA00023125"/>
    </source>
</evidence>
<evidence type="ECO:0000256" key="1">
    <source>
        <dbReference type="ARBA" id="ARBA00022490"/>
    </source>
</evidence>
<dbReference type="AlphaFoldDB" id="A0A844FYG2"/>
<evidence type="ECO:0000256" key="4">
    <source>
        <dbReference type="ARBA" id="ARBA00022840"/>
    </source>
</evidence>
<dbReference type="GO" id="GO:0006260">
    <property type="term" value="P:DNA replication"/>
    <property type="evidence" value="ECO:0007669"/>
    <property type="project" value="UniProtKB-UniRule"/>
</dbReference>
<feature type="domain" description="AAA+ ATPase" evidence="7">
    <location>
        <begin position="49"/>
        <end position="375"/>
    </location>
</feature>
<dbReference type="Pfam" id="PF02463">
    <property type="entry name" value="SMC_N"/>
    <property type="match status" value="1"/>
</dbReference>